<dbReference type="EMBL" id="BPVZ01000016">
    <property type="protein sequence ID" value="GKV01199.1"/>
    <property type="molecule type" value="Genomic_DNA"/>
</dbReference>
<name>A0AAV5IMX0_9ROSI</name>
<dbReference type="AlphaFoldDB" id="A0AAV5IMX0"/>
<evidence type="ECO:0008006" key="3">
    <source>
        <dbReference type="Google" id="ProtNLM"/>
    </source>
</evidence>
<gene>
    <name evidence="1" type="ORF">SLEP1_g13771</name>
</gene>
<evidence type="ECO:0000313" key="1">
    <source>
        <dbReference type="EMBL" id="GKV01199.1"/>
    </source>
</evidence>
<dbReference type="Proteomes" id="UP001054252">
    <property type="component" value="Unassembled WGS sequence"/>
</dbReference>
<proteinExistence type="predicted"/>
<comment type="caution">
    <text evidence="1">The sequence shown here is derived from an EMBL/GenBank/DDBJ whole genome shotgun (WGS) entry which is preliminary data.</text>
</comment>
<keyword evidence="2" id="KW-1185">Reference proteome</keyword>
<protein>
    <recommendedName>
        <fullName evidence="3">Zinc finger GRF-type domain-containing protein</fullName>
    </recommendedName>
</protein>
<reference evidence="1 2" key="1">
    <citation type="journal article" date="2021" name="Commun. Biol.">
        <title>The genome of Shorea leprosula (Dipterocarpaceae) highlights the ecological relevance of drought in aseasonal tropical rainforests.</title>
        <authorList>
            <person name="Ng K.K.S."/>
            <person name="Kobayashi M.J."/>
            <person name="Fawcett J.A."/>
            <person name="Hatakeyama M."/>
            <person name="Paape T."/>
            <person name="Ng C.H."/>
            <person name="Ang C.C."/>
            <person name="Tnah L.H."/>
            <person name="Lee C.T."/>
            <person name="Nishiyama T."/>
            <person name="Sese J."/>
            <person name="O'Brien M.J."/>
            <person name="Copetti D."/>
            <person name="Mohd Noor M.I."/>
            <person name="Ong R.C."/>
            <person name="Putra M."/>
            <person name="Sireger I.Z."/>
            <person name="Indrioko S."/>
            <person name="Kosugi Y."/>
            <person name="Izuno A."/>
            <person name="Isagi Y."/>
            <person name="Lee S.L."/>
            <person name="Shimizu K.K."/>
        </authorList>
    </citation>
    <scope>NUCLEOTIDE SEQUENCE [LARGE SCALE GENOMIC DNA]</scope>
    <source>
        <strain evidence="1">214</strain>
    </source>
</reference>
<evidence type="ECO:0000313" key="2">
    <source>
        <dbReference type="Proteomes" id="UP001054252"/>
    </source>
</evidence>
<accession>A0AAV5IMX0</accession>
<organism evidence="1 2">
    <name type="scientific">Rubroshorea leprosula</name>
    <dbReference type="NCBI Taxonomy" id="152421"/>
    <lineage>
        <taxon>Eukaryota</taxon>
        <taxon>Viridiplantae</taxon>
        <taxon>Streptophyta</taxon>
        <taxon>Embryophyta</taxon>
        <taxon>Tracheophyta</taxon>
        <taxon>Spermatophyta</taxon>
        <taxon>Magnoliopsida</taxon>
        <taxon>eudicotyledons</taxon>
        <taxon>Gunneridae</taxon>
        <taxon>Pentapetalae</taxon>
        <taxon>rosids</taxon>
        <taxon>malvids</taxon>
        <taxon>Malvales</taxon>
        <taxon>Dipterocarpaceae</taxon>
        <taxon>Rubroshorea</taxon>
    </lineage>
</organism>
<sequence length="106" mass="11936">MEAGSARSLGSGSGSFESGSFVECIESRSEDNRCNCGLNAVIRTSFTFQSMGKRFRCCPKKKNPCNYFHFLVGEEKIEGRAMELLLVLKDKECKVVKEKENNARKR</sequence>